<organism evidence="6 7">
    <name type="scientific">Methanothrix harundinacea (strain 6Ac)</name>
    <name type="common">Methanosaeta harundinacea</name>
    <dbReference type="NCBI Taxonomy" id="1110509"/>
    <lineage>
        <taxon>Archaea</taxon>
        <taxon>Methanobacteriati</taxon>
        <taxon>Methanobacteriota</taxon>
        <taxon>Stenosarchaea group</taxon>
        <taxon>Methanomicrobia</taxon>
        <taxon>Methanotrichales</taxon>
        <taxon>Methanotrichaceae</taxon>
        <taxon>Methanothrix</taxon>
    </lineage>
</organism>
<dbReference type="CDD" id="cd07710">
    <property type="entry name" value="arylsulfatase_Sdsa1-like_MBL-fold"/>
    <property type="match status" value="1"/>
</dbReference>
<dbReference type="PANTHER" id="PTHR43223:SF2">
    <property type="entry name" value="METALLO-BETA-LACTAMASE DOMAIN-CONTAINING PROTEIN"/>
    <property type="match status" value="1"/>
</dbReference>
<dbReference type="AlphaFoldDB" id="G7WPK0"/>
<evidence type="ECO:0000313" key="6">
    <source>
        <dbReference type="EMBL" id="AET65201.1"/>
    </source>
</evidence>
<dbReference type="SUPFAM" id="SSF56281">
    <property type="entry name" value="Metallo-hydrolase/oxidoreductase"/>
    <property type="match status" value="1"/>
</dbReference>
<dbReference type="InterPro" id="IPR036527">
    <property type="entry name" value="SCP2_sterol-bd_dom_sf"/>
</dbReference>
<proteinExistence type="inferred from homology"/>
<dbReference type="HOGENOM" id="CLU_014655_0_1_2"/>
<dbReference type="EMBL" id="CP003117">
    <property type="protein sequence ID" value="AET65201.1"/>
    <property type="molecule type" value="Genomic_DNA"/>
</dbReference>
<comment type="similarity">
    <text evidence="4">Belongs to the metallo-beta-lactamase superfamily. Type III sulfatase family.</text>
</comment>
<dbReference type="KEGG" id="mhi:Mhar_1844"/>
<dbReference type="Pfam" id="PF00753">
    <property type="entry name" value="Lactamase_B"/>
    <property type="match status" value="1"/>
</dbReference>
<evidence type="ECO:0000259" key="5">
    <source>
        <dbReference type="SMART" id="SM00849"/>
    </source>
</evidence>
<keyword evidence="7" id="KW-1185">Reference proteome</keyword>
<keyword evidence="2" id="KW-0378">Hydrolase</keyword>
<dbReference type="Gene3D" id="3.30.1050.10">
    <property type="entry name" value="SCP2 sterol-binding domain"/>
    <property type="match status" value="1"/>
</dbReference>
<dbReference type="PATRIC" id="fig|1110509.7.peg.2043"/>
<dbReference type="Proteomes" id="UP000005877">
    <property type="component" value="Chromosome"/>
</dbReference>
<dbReference type="InterPro" id="IPR001279">
    <property type="entry name" value="Metallo-B-lactamas"/>
</dbReference>
<dbReference type="InterPro" id="IPR044097">
    <property type="entry name" value="Bds1/SdsA1_MBL-fold"/>
</dbReference>
<accession>G7WPK0</accession>
<gene>
    <name evidence="6" type="ordered locus">Mhar_1844</name>
</gene>
<evidence type="ECO:0000256" key="3">
    <source>
        <dbReference type="ARBA" id="ARBA00022833"/>
    </source>
</evidence>
<dbReference type="Gene3D" id="3.60.15.30">
    <property type="entry name" value="Metallo-beta-lactamase domain"/>
    <property type="match status" value="1"/>
</dbReference>
<dbReference type="SMART" id="SM00849">
    <property type="entry name" value="Lactamase_B"/>
    <property type="match status" value="1"/>
</dbReference>
<dbReference type="PANTHER" id="PTHR43223">
    <property type="entry name" value="ALKYL/ARYL-SULFATASE"/>
    <property type="match status" value="1"/>
</dbReference>
<evidence type="ECO:0000313" key="7">
    <source>
        <dbReference type="Proteomes" id="UP000005877"/>
    </source>
</evidence>
<dbReference type="SUPFAM" id="SSF55718">
    <property type="entry name" value="SCP-like"/>
    <property type="match status" value="1"/>
</dbReference>
<keyword evidence="3" id="KW-0862">Zinc</keyword>
<reference evidence="6 7" key="1">
    <citation type="journal article" date="2012" name="PLoS ONE">
        <title>The genome characteristics and predicted function of methyl-group oxidation pathway in the obligate aceticlastic methanogens, Methanosaeta spp.</title>
        <authorList>
            <person name="Zhu J."/>
            <person name="Zheng H."/>
            <person name="Ai G."/>
            <person name="Zhang G."/>
            <person name="Liu D."/>
            <person name="Liu X."/>
            <person name="Dong X."/>
        </authorList>
    </citation>
    <scope>NUCLEOTIDE SEQUENCE [LARGE SCALE GENOMIC DNA]</scope>
    <source>
        <strain evidence="6 7">6Ac</strain>
    </source>
</reference>
<dbReference type="InterPro" id="IPR036866">
    <property type="entry name" value="RibonucZ/Hydroxyglut_hydro"/>
</dbReference>
<sequence>MRRNITNGSKNMNAGKFFKAIILLLFFWLSSASAFEPEAVGANPDLVALNAGWFPPTVYDVTDGVYVAVGYGRANPVLIEGTDGLIVIDPGESTTSAEMVKAAYNEHLDDIFSRKPVKAIIYTHHHDCHINGASVFAGNDSPEVIAHETFEEHLFGPREVVSQIFPIKVYRAVKYAGIRFQNDPGYFVNGGIFPFSVPGPSGYLPPTLTVGERLETNIAGVNLTIVHAPAETTDINYVWLPDKKVIVQIGIFYKSFPAINTLRGASHRDPLNYIASIDDMRTLDAEYMVLIHSGGGPIVGAENISQTLTNARDALQYVHDQTVRLMNQGLTPGEIIEVLELPPHLAEDPNLQEYFGEMDRDIFQIFQQYMGWFTGRSRDIFPTSPREEAEKMAYLAGGVDGLAEKAKASLDEGDVKWAMIFSDHVLLLDPENVEAREVKNSSMLYLAEETKNAQVRNYILSEYLEETGQIRIPIERGFSLMDENIVVYMPMATIFRIMAVSLNATKALDEEYAVGLSLSDDSESAEYALYVRRGIVEVQEGVPEDPKFTIDTDSLSMKNLVLGKLNPEEAVAGGAVEVGGAGPEEFYGFMDLFK</sequence>
<dbReference type="InterPro" id="IPR052195">
    <property type="entry name" value="Bact_Alkyl/Aryl-Sulfatase"/>
</dbReference>
<dbReference type="Pfam" id="PF14863">
    <property type="entry name" value="Alkyl_sulf_dimr"/>
    <property type="match status" value="1"/>
</dbReference>
<name>G7WPK0_METH6</name>
<evidence type="ECO:0000256" key="4">
    <source>
        <dbReference type="ARBA" id="ARBA00033751"/>
    </source>
</evidence>
<dbReference type="InterPro" id="IPR029228">
    <property type="entry name" value="Alkyl_sulf_dimr"/>
</dbReference>
<dbReference type="GO" id="GO:0046872">
    <property type="term" value="F:metal ion binding"/>
    <property type="evidence" value="ECO:0007669"/>
    <property type="project" value="UniProtKB-KW"/>
</dbReference>
<dbReference type="InterPro" id="IPR029229">
    <property type="entry name" value="Alkyl_sulf_C"/>
</dbReference>
<dbReference type="GO" id="GO:0018909">
    <property type="term" value="P:dodecyl sulfate metabolic process"/>
    <property type="evidence" value="ECO:0007669"/>
    <property type="project" value="InterPro"/>
</dbReference>
<keyword evidence="1" id="KW-0479">Metal-binding</keyword>
<protein>
    <submittedName>
        <fullName evidence="6">Alkyl sulfatase</fullName>
    </submittedName>
</protein>
<dbReference type="GO" id="GO:0018741">
    <property type="term" value="F:linear primary-alkylsulfatase activity"/>
    <property type="evidence" value="ECO:0007669"/>
    <property type="project" value="InterPro"/>
</dbReference>
<dbReference type="Pfam" id="PF14864">
    <property type="entry name" value="Alkyl_sulf_C"/>
    <property type="match status" value="1"/>
</dbReference>
<dbReference type="STRING" id="1110509.Mhar_1844"/>
<dbReference type="GO" id="GO:0046983">
    <property type="term" value="F:protein dimerization activity"/>
    <property type="evidence" value="ECO:0007669"/>
    <property type="project" value="InterPro"/>
</dbReference>
<feature type="domain" description="Metallo-beta-lactamase" evidence="5">
    <location>
        <begin position="73"/>
        <end position="292"/>
    </location>
</feature>
<evidence type="ECO:0000256" key="1">
    <source>
        <dbReference type="ARBA" id="ARBA00022723"/>
    </source>
</evidence>
<dbReference type="InterPro" id="IPR038536">
    <property type="entry name" value="Alkyl/aryl-sulf_dimr_sf"/>
</dbReference>
<dbReference type="Gene3D" id="1.25.40.880">
    <property type="entry name" value="Alkyl sulfatase, dimerisation domain"/>
    <property type="match status" value="1"/>
</dbReference>
<evidence type="ECO:0000256" key="2">
    <source>
        <dbReference type="ARBA" id="ARBA00022801"/>
    </source>
</evidence>